<accession>A0AAD7BIZ1</accession>
<dbReference type="Pfam" id="PF18758">
    <property type="entry name" value="KDZ"/>
    <property type="match status" value="1"/>
</dbReference>
<evidence type="ECO:0000313" key="3">
    <source>
        <dbReference type="Proteomes" id="UP001221142"/>
    </source>
</evidence>
<sequence>MKPGPGLVGLSGSSPALNITKDDPLRQWTQHSRDDFLDLLLELEGRGVHHSRSVCPACYLEPSAYCCDSCTSGGELLCKGCIVKEHGKSPLHVIKFWNGKFFETKTLKDLGLRIQLGHWASREDRCFLPDRAAGDSFVIIGEGRVHSVALDFCGCGKGGLQTTQLMRAGLYPATVVDPRTAATFAELDRFELLNYESKCSAGTDNSGLLKTPGRYYSFLRMTREWTHLHMLKRAGRGHDPRGLSATTPGECALLCPACPHPGKNLVEDWKSYPEEKQFLFALFLAMDANFRLKRKDVSTERKDPGLGDGWSFYCEVEKYMSHVAKHWDMPQERSTCVSHDAVDKPDREARGTASSGIGAVDCARHNMRRPLAVGDLQFGERYINMDYMFFRSVAGTDLVRLIVSYDIACQWHINIWSRMSTYDTEIQMDGGAIQYISFLVSKFHLPAHIEACNLLFSFNLTPHVGQTDGEAPERNWANTNPLAGSTMQMGPGARRDALNAHFNDSNWKRIVGFGRSLLKKTKTAVPEMMVTKAALADMESSLRAVADDGDELDAVETWTVMVQEWEKDCEKGVEGEKEVFDGMHLSEMLSIGLQLEENQRSLSSDISAMGQHATDDQQRKLLERTGKLRRRIEAWVVVRGNIHCELVVRGVNAGLGLGWVAGAVLLSTHCSEAVYPECIMGTCWPAGQGVPVMQYGLWPNEPALHQGYNHTSR</sequence>
<organism evidence="2 3">
    <name type="scientific">Roridomyces roridus</name>
    <dbReference type="NCBI Taxonomy" id="1738132"/>
    <lineage>
        <taxon>Eukaryota</taxon>
        <taxon>Fungi</taxon>
        <taxon>Dikarya</taxon>
        <taxon>Basidiomycota</taxon>
        <taxon>Agaricomycotina</taxon>
        <taxon>Agaricomycetes</taxon>
        <taxon>Agaricomycetidae</taxon>
        <taxon>Agaricales</taxon>
        <taxon>Marasmiineae</taxon>
        <taxon>Mycenaceae</taxon>
        <taxon>Roridomyces</taxon>
    </lineage>
</organism>
<dbReference type="InterPro" id="IPR041457">
    <property type="entry name" value="CxC2_KDZ-assoc"/>
</dbReference>
<evidence type="ECO:0000259" key="1">
    <source>
        <dbReference type="Pfam" id="PF18803"/>
    </source>
</evidence>
<dbReference type="Pfam" id="PF18803">
    <property type="entry name" value="CxC2"/>
    <property type="match status" value="1"/>
</dbReference>
<reference evidence="2" key="1">
    <citation type="submission" date="2023-03" db="EMBL/GenBank/DDBJ databases">
        <title>Massive genome expansion in bonnet fungi (Mycena s.s.) driven by repeated elements and novel gene families across ecological guilds.</title>
        <authorList>
            <consortium name="Lawrence Berkeley National Laboratory"/>
            <person name="Harder C.B."/>
            <person name="Miyauchi S."/>
            <person name="Viragh M."/>
            <person name="Kuo A."/>
            <person name="Thoen E."/>
            <person name="Andreopoulos B."/>
            <person name="Lu D."/>
            <person name="Skrede I."/>
            <person name="Drula E."/>
            <person name="Henrissat B."/>
            <person name="Morin E."/>
            <person name="Kohler A."/>
            <person name="Barry K."/>
            <person name="LaButti K."/>
            <person name="Morin E."/>
            <person name="Salamov A."/>
            <person name="Lipzen A."/>
            <person name="Mereny Z."/>
            <person name="Hegedus B."/>
            <person name="Baldrian P."/>
            <person name="Stursova M."/>
            <person name="Weitz H."/>
            <person name="Taylor A."/>
            <person name="Grigoriev I.V."/>
            <person name="Nagy L.G."/>
            <person name="Martin F."/>
            <person name="Kauserud H."/>
        </authorList>
    </citation>
    <scope>NUCLEOTIDE SEQUENCE</scope>
    <source>
        <strain evidence="2">9284</strain>
    </source>
</reference>
<dbReference type="Proteomes" id="UP001221142">
    <property type="component" value="Unassembled WGS sequence"/>
</dbReference>
<dbReference type="PANTHER" id="PTHR33096">
    <property type="entry name" value="CXC2 DOMAIN-CONTAINING PROTEIN"/>
    <property type="match status" value="1"/>
</dbReference>
<dbReference type="AlphaFoldDB" id="A0AAD7BIZ1"/>
<proteinExistence type="predicted"/>
<dbReference type="InterPro" id="IPR040521">
    <property type="entry name" value="KDZ"/>
</dbReference>
<dbReference type="EMBL" id="JARKIF010000015">
    <property type="protein sequence ID" value="KAJ7622456.1"/>
    <property type="molecule type" value="Genomic_DNA"/>
</dbReference>
<protein>
    <recommendedName>
        <fullName evidence="1">CxC2-like cysteine cluster KDZ transposase-associated domain-containing protein</fullName>
    </recommendedName>
</protein>
<evidence type="ECO:0000313" key="2">
    <source>
        <dbReference type="EMBL" id="KAJ7622456.1"/>
    </source>
</evidence>
<dbReference type="PANTHER" id="PTHR33096:SF1">
    <property type="entry name" value="CXC1-LIKE CYSTEINE CLUSTER ASSOCIATED WITH KDZ TRANSPOSASES DOMAIN-CONTAINING PROTEIN"/>
    <property type="match status" value="1"/>
</dbReference>
<name>A0AAD7BIZ1_9AGAR</name>
<gene>
    <name evidence="2" type="ORF">FB45DRAFT_1006348</name>
</gene>
<comment type="caution">
    <text evidence="2">The sequence shown here is derived from an EMBL/GenBank/DDBJ whole genome shotgun (WGS) entry which is preliminary data.</text>
</comment>
<feature type="domain" description="CxC2-like cysteine cluster KDZ transposase-associated" evidence="1">
    <location>
        <begin position="107"/>
        <end position="201"/>
    </location>
</feature>
<keyword evidence="3" id="KW-1185">Reference proteome</keyword>